<protein>
    <submittedName>
        <fullName evidence="10">SSD domain-containing protein</fullName>
    </submittedName>
</protein>
<name>A0A915Q2S9_9BILA</name>
<dbReference type="PANTHER" id="PTHR10796">
    <property type="entry name" value="PATCHED-RELATED"/>
    <property type="match status" value="1"/>
</dbReference>
<feature type="transmembrane region" description="Helical" evidence="7">
    <location>
        <begin position="255"/>
        <end position="277"/>
    </location>
</feature>
<feature type="transmembrane region" description="Helical" evidence="7">
    <location>
        <begin position="479"/>
        <end position="507"/>
    </location>
</feature>
<feature type="transmembrane region" description="Helical" evidence="7">
    <location>
        <begin position="833"/>
        <end position="860"/>
    </location>
</feature>
<feature type="transmembrane region" description="Helical" evidence="7">
    <location>
        <begin position="701"/>
        <end position="721"/>
    </location>
</feature>
<evidence type="ECO:0000256" key="7">
    <source>
        <dbReference type="SAM" id="Phobius"/>
    </source>
</evidence>
<dbReference type="AlphaFoldDB" id="A0A915Q2S9"/>
<dbReference type="PANTHER" id="PTHR10796:SF88">
    <property type="entry name" value="SSD DOMAIN-CONTAINING PROTEIN"/>
    <property type="match status" value="1"/>
</dbReference>
<dbReference type="SUPFAM" id="SSF82866">
    <property type="entry name" value="Multidrug efflux transporter AcrB transmembrane domain"/>
    <property type="match status" value="2"/>
</dbReference>
<keyword evidence="3 7" id="KW-0812">Transmembrane</keyword>
<comment type="subcellular location">
    <subcellularLocation>
        <location evidence="1">Membrane</location>
        <topology evidence="1">Multi-pass membrane protein</topology>
    </subcellularLocation>
</comment>
<keyword evidence="9" id="KW-1185">Reference proteome</keyword>
<evidence type="ECO:0000256" key="1">
    <source>
        <dbReference type="ARBA" id="ARBA00004141"/>
    </source>
</evidence>
<keyword evidence="6" id="KW-0325">Glycoprotein</keyword>
<feature type="transmembrane region" description="Helical" evidence="7">
    <location>
        <begin position="728"/>
        <end position="748"/>
    </location>
</feature>
<dbReference type="Proteomes" id="UP000887581">
    <property type="component" value="Unplaced"/>
</dbReference>
<evidence type="ECO:0000256" key="2">
    <source>
        <dbReference type="ARBA" id="ARBA00005585"/>
    </source>
</evidence>
<dbReference type="GO" id="GO:0030659">
    <property type="term" value="C:cytoplasmic vesicle membrane"/>
    <property type="evidence" value="ECO:0007669"/>
    <property type="project" value="TreeGrafter"/>
</dbReference>
<keyword evidence="4 7" id="KW-1133">Transmembrane helix</keyword>
<evidence type="ECO:0000256" key="6">
    <source>
        <dbReference type="ARBA" id="ARBA00023180"/>
    </source>
</evidence>
<keyword evidence="5 7" id="KW-0472">Membrane</keyword>
<dbReference type="InterPro" id="IPR051697">
    <property type="entry name" value="Patched_domain-protein"/>
</dbReference>
<organism evidence="9 10">
    <name type="scientific">Setaria digitata</name>
    <dbReference type="NCBI Taxonomy" id="48799"/>
    <lineage>
        <taxon>Eukaryota</taxon>
        <taxon>Metazoa</taxon>
        <taxon>Ecdysozoa</taxon>
        <taxon>Nematoda</taxon>
        <taxon>Chromadorea</taxon>
        <taxon>Rhabditida</taxon>
        <taxon>Spirurina</taxon>
        <taxon>Spiruromorpha</taxon>
        <taxon>Filarioidea</taxon>
        <taxon>Setariidae</taxon>
        <taxon>Setaria</taxon>
    </lineage>
</organism>
<proteinExistence type="inferred from homology"/>
<feature type="transmembrane region" description="Helical" evidence="7">
    <location>
        <begin position="796"/>
        <end position="821"/>
    </location>
</feature>
<dbReference type="Pfam" id="PF02460">
    <property type="entry name" value="Patched"/>
    <property type="match status" value="1"/>
</dbReference>
<reference evidence="10" key="1">
    <citation type="submission" date="2022-11" db="UniProtKB">
        <authorList>
            <consortium name="WormBaseParasite"/>
        </authorList>
    </citation>
    <scope>IDENTIFICATION</scope>
</reference>
<dbReference type="GO" id="GO:0006897">
    <property type="term" value="P:endocytosis"/>
    <property type="evidence" value="ECO:0007669"/>
    <property type="project" value="TreeGrafter"/>
</dbReference>
<evidence type="ECO:0000256" key="5">
    <source>
        <dbReference type="ARBA" id="ARBA00023136"/>
    </source>
</evidence>
<dbReference type="WBParaSite" id="sdigi.contig80.g3840.t1">
    <property type="protein sequence ID" value="sdigi.contig80.g3840.t1"/>
    <property type="gene ID" value="sdigi.contig80.g3840"/>
</dbReference>
<dbReference type="GO" id="GO:0005886">
    <property type="term" value="C:plasma membrane"/>
    <property type="evidence" value="ECO:0007669"/>
    <property type="project" value="TreeGrafter"/>
</dbReference>
<dbReference type="InterPro" id="IPR003392">
    <property type="entry name" value="PTHD_SSD"/>
</dbReference>
<feature type="transmembrane region" description="Helical" evidence="7">
    <location>
        <begin position="289"/>
        <end position="313"/>
    </location>
</feature>
<evidence type="ECO:0000256" key="3">
    <source>
        <dbReference type="ARBA" id="ARBA00022692"/>
    </source>
</evidence>
<dbReference type="InterPro" id="IPR000731">
    <property type="entry name" value="SSD"/>
</dbReference>
<feature type="transmembrane region" description="Helical" evidence="7">
    <location>
        <begin position="754"/>
        <end position="775"/>
    </location>
</feature>
<sequence>MQFFSFCPFSSGPGSQTRLVKFVNFLHRRWSYFLADHITGAIVISVLVSVVCTAKVVTTPYENDLLGFIPYGARSRGEHAVHEEFTNFEGRGIVLMVLVVPKDNGSVLRTEVMKEAIENGFQVQLELLQAHQPLNDRIYLNYPVSKIYGRSVNIQLNVNGIELKNDSLIIDSAMNSSAIESANYAPRITNMNSAKMIRLMYRGERVGNWTAKETQQYELSIVRFFQHDYKPKYIRVLVVTLNYIDYEISRAGLIILPYLVVGFGIMFICSTVSTTISASYMQQMSIYKIYLALFACICPLMANATALGLLIIIGVRYDAILSVTPILTLAIGVDDAYLMIHAWQRVTRECNRHPVKDDCVPYRLARVLEETGPAILISALTNILADAVGAVTGSPSITVLCFGNMSSIFMDYVYQLTFYSAIMCISGQFEIKAAAEQQNVHSIKIDNEKKGSVISYSGQNTPDFRERTKGICASLLESYVALVTNIAFAILVFSSWVLLIIVSIYGITQMKIELTSEKLFPLDSPLIELNQLLQKYQIPEHTMAQFYVNNPGNLSDVHRLERLNTMVSELENMDCSWGSESTNYFIRDFIDFEKQLSEADENYGLTNTSVLFKEEDLSVFLDWPEYQKWRGFLMLDKKTGKLMRFFFTTAYYGETLRDWSQKGVLLNKWRSIIDNYKDLNVTVFMDDATFLDLIDNMPTDAWQSALGILVCMAFISFIFLYDPFTVAVVSASIVSIMTGIVGIVNLMGLNLEPIMMAAMLISMGFSVDIPAHVAYHYNSESSSTDQRLTVTEKLRICFASVALPALQASISTSLCLLGLFFKQIYIAQVFVKTMVLCIVLCVIHGLVFIPCMLVLTDLVIQFFKRLRKREVVAPATSS</sequence>
<evidence type="ECO:0000313" key="10">
    <source>
        <dbReference type="WBParaSite" id="sdigi.contig80.g3840.t1"/>
    </source>
</evidence>
<comment type="similarity">
    <text evidence="2">Belongs to the patched family.</text>
</comment>
<feature type="transmembrane region" description="Helical" evidence="7">
    <location>
        <begin position="319"/>
        <end position="338"/>
    </location>
</feature>
<dbReference type="GO" id="GO:0018996">
    <property type="term" value="P:molting cycle, collagen and cuticulin-based cuticle"/>
    <property type="evidence" value="ECO:0007669"/>
    <property type="project" value="TreeGrafter"/>
</dbReference>
<feature type="domain" description="SSD" evidence="8">
    <location>
        <begin position="288"/>
        <end position="425"/>
    </location>
</feature>
<evidence type="ECO:0000256" key="4">
    <source>
        <dbReference type="ARBA" id="ARBA00022989"/>
    </source>
</evidence>
<evidence type="ECO:0000259" key="8">
    <source>
        <dbReference type="PROSITE" id="PS50156"/>
    </source>
</evidence>
<dbReference type="PROSITE" id="PS50156">
    <property type="entry name" value="SSD"/>
    <property type="match status" value="1"/>
</dbReference>
<dbReference type="Gene3D" id="1.20.1640.10">
    <property type="entry name" value="Multidrug efflux transporter AcrB transmembrane domain"/>
    <property type="match status" value="2"/>
</dbReference>
<accession>A0A915Q2S9</accession>
<evidence type="ECO:0000313" key="9">
    <source>
        <dbReference type="Proteomes" id="UP000887581"/>
    </source>
</evidence>